<dbReference type="RefSeq" id="WP_070109209.1">
    <property type="nucleotide sequence ID" value="NZ_LZFO01000002.1"/>
</dbReference>
<comment type="caution">
    <text evidence="1">The sequence shown here is derived from an EMBL/GenBank/DDBJ whole genome shotgun (WGS) entry which is preliminary data.</text>
</comment>
<sequence length="170" mass="20032">MVQINESNMIFGDFQEDKIFKIEKSKLHNKIGAGIKVVEFVVLRNENELNFIEAKSSSPRPTKHNIIRFNEFIEEISDKFIHSFNLYYSTILKRNKDYGEINNNFFELDNSKIKLKFILVIKGHEIEWLLPISDALKKKLSYQNTIWKSEVIVMNDEIANKYNLVKCVVK</sequence>
<name>A0A1E8F1W5_9CLOT</name>
<dbReference type="STRING" id="1121290.CLAOCE_02370"/>
<dbReference type="EMBL" id="LZFO01000002">
    <property type="protein sequence ID" value="OFI07633.1"/>
    <property type="molecule type" value="Genomic_DNA"/>
</dbReference>
<dbReference type="Proteomes" id="UP000175744">
    <property type="component" value="Unassembled WGS sequence"/>
</dbReference>
<dbReference type="PATRIC" id="fig|1121290.3.peg.241"/>
<proteinExistence type="predicted"/>
<reference evidence="1 2" key="1">
    <citation type="submission" date="2016-06" db="EMBL/GenBank/DDBJ databases">
        <title>Genome sequence of Clostridium acetireducens DSM 10703.</title>
        <authorList>
            <person name="Poehlein A."/>
            <person name="Fluechter S."/>
            <person name="Duerre P."/>
            <person name="Daniel R."/>
        </authorList>
    </citation>
    <scope>NUCLEOTIDE SEQUENCE [LARGE SCALE GENOMIC DNA]</scope>
    <source>
        <strain evidence="1 2">DSM 10703</strain>
    </source>
</reference>
<dbReference type="OrthoDB" id="582102at2"/>
<accession>A0A1E8F1W5</accession>
<evidence type="ECO:0000313" key="1">
    <source>
        <dbReference type="EMBL" id="OFI07633.1"/>
    </source>
</evidence>
<evidence type="ECO:0000313" key="2">
    <source>
        <dbReference type="Proteomes" id="UP000175744"/>
    </source>
</evidence>
<dbReference type="AlphaFoldDB" id="A0A1E8F1W5"/>
<protein>
    <submittedName>
        <fullName evidence="1">Uncharacterized protein</fullName>
    </submittedName>
</protein>
<organism evidence="1 2">
    <name type="scientific">Clostridium acetireducens DSM 10703</name>
    <dbReference type="NCBI Taxonomy" id="1121290"/>
    <lineage>
        <taxon>Bacteria</taxon>
        <taxon>Bacillati</taxon>
        <taxon>Bacillota</taxon>
        <taxon>Clostridia</taxon>
        <taxon>Eubacteriales</taxon>
        <taxon>Clostridiaceae</taxon>
        <taxon>Clostridium</taxon>
    </lineage>
</organism>
<gene>
    <name evidence="1" type="ORF">CLOACE_02370</name>
</gene>
<keyword evidence="2" id="KW-1185">Reference proteome</keyword>